<gene>
    <name evidence="4" type="primary">WBGene00105319</name>
</gene>
<dbReference type="InterPro" id="IPR050869">
    <property type="entry name" value="H3K4_H4K5_MeTrfase"/>
</dbReference>
<dbReference type="PROSITE" id="PS50865">
    <property type="entry name" value="ZF_MYND_2"/>
    <property type="match status" value="1"/>
</dbReference>
<dbReference type="PANTHER" id="PTHR12197:SF300">
    <property type="entry name" value="HISTONE-LYSINE N-METHYLTRANSFERASE SET-18"/>
    <property type="match status" value="1"/>
</dbReference>
<dbReference type="Gene3D" id="3.40.50.1820">
    <property type="entry name" value="alpha/beta hydrolase"/>
    <property type="match status" value="1"/>
</dbReference>
<dbReference type="SUPFAM" id="SSF82171">
    <property type="entry name" value="DPP6 N-terminal domain-like"/>
    <property type="match status" value="1"/>
</dbReference>
<dbReference type="SUPFAM" id="SSF82199">
    <property type="entry name" value="SET domain"/>
    <property type="match status" value="1"/>
</dbReference>
<dbReference type="Proteomes" id="UP000005239">
    <property type="component" value="Unassembled WGS sequence"/>
</dbReference>
<dbReference type="Gene3D" id="2.120.10.30">
    <property type="entry name" value="TolB, C-terminal domain"/>
    <property type="match status" value="1"/>
</dbReference>
<protein>
    <submittedName>
        <fullName evidence="4">Acyl-peptide hydrolase</fullName>
    </submittedName>
</protein>
<keyword evidence="1" id="KW-0479">Metal-binding</keyword>
<dbReference type="Pfam" id="PF01753">
    <property type="entry name" value="zf-MYND"/>
    <property type="match status" value="1"/>
</dbReference>
<dbReference type="SUPFAM" id="SSF144232">
    <property type="entry name" value="HIT/MYND zinc finger-like"/>
    <property type="match status" value="1"/>
</dbReference>
<keyword evidence="5" id="KW-1185">Reference proteome</keyword>
<dbReference type="GO" id="GO:0006508">
    <property type="term" value="P:proteolysis"/>
    <property type="evidence" value="ECO:0007669"/>
    <property type="project" value="InterPro"/>
</dbReference>
<reference evidence="4" key="2">
    <citation type="submission" date="2022-06" db="UniProtKB">
        <authorList>
            <consortium name="EnsemblMetazoa"/>
        </authorList>
    </citation>
    <scope>IDENTIFICATION</scope>
    <source>
        <strain evidence="4">PS312</strain>
    </source>
</reference>
<dbReference type="GO" id="GO:0008236">
    <property type="term" value="F:serine-type peptidase activity"/>
    <property type="evidence" value="ECO:0007669"/>
    <property type="project" value="InterPro"/>
</dbReference>
<dbReference type="InterPro" id="IPR029058">
    <property type="entry name" value="AB_hydrolase_fold"/>
</dbReference>
<accession>A0A2A6BD34</accession>
<dbReference type="GO" id="GO:0008270">
    <property type="term" value="F:zinc ion binding"/>
    <property type="evidence" value="ECO:0007669"/>
    <property type="project" value="UniProtKB-KW"/>
</dbReference>
<dbReference type="Gene3D" id="1.25.40.10">
    <property type="entry name" value="Tetratricopeptide repeat domain"/>
    <property type="match status" value="1"/>
</dbReference>
<evidence type="ECO:0000256" key="2">
    <source>
        <dbReference type="ARBA" id="ARBA00022771"/>
    </source>
</evidence>
<evidence type="ECO:0000256" key="3">
    <source>
        <dbReference type="ARBA" id="ARBA00022833"/>
    </source>
</evidence>
<evidence type="ECO:0000313" key="4">
    <source>
        <dbReference type="EnsemblMetazoa" id="PPA15765.1"/>
    </source>
</evidence>
<dbReference type="InterPro" id="IPR011990">
    <property type="entry name" value="TPR-like_helical_dom_sf"/>
</dbReference>
<dbReference type="Gene3D" id="1.10.220.160">
    <property type="match status" value="1"/>
</dbReference>
<dbReference type="InterPro" id="IPR011042">
    <property type="entry name" value="6-blade_b-propeller_TolB-like"/>
</dbReference>
<dbReference type="Gene3D" id="2.170.270.10">
    <property type="entry name" value="SET domain"/>
    <property type="match status" value="1"/>
</dbReference>
<dbReference type="InterPro" id="IPR046341">
    <property type="entry name" value="SET_dom_sf"/>
</dbReference>
<reference evidence="5" key="1">
    <citation type="journal article" date="2008" name="Nat. Genet.">
        <title>The Pristionchus pacificus genome provides a unique perspective on nematode lifestyle and parasitism.</title>
        <authorList>
            <person name="Dieterich C."/>
            <person name="Clifton S.W."/>
            <person name="Schuster L.N."/>
            <person name="Chinwalla A."/>
            <person name="Delehaunty K."/>
            <person name="Dinkelacker I."/>
            <person name="Fulton L."/>
            <person name="Fulton R."/>
            <person name="Godfrey J."/>
            <person name="Minx P."/>
            <person name="Mitreva M."/>
            <person name="Roeseler W."/>
            <person name="Tian H."/>
            <person name="Witte H."/>
            <person name="Yang S.P."/>
            <person name="Wilson R.K."/>
            <person name="Sommer R.J."/>
        </authorList>
    </citation>
    <scope>NUCLEOTIDE SEQUENCE [LARGE SCALE GENOMIC DNA]</scope>
    <source>
        <strain evidence="5">PS312</strain>
    </source>
</reference>
<dbReference type="Gene3D" id="6.10.140.2220">
    <property type="match status" value="1"/>
</dbReference>
<dbReference type="Pfam" id="PF00326">
    <property type="entry name" value="Peptidase_S9"/>
    <property type="match status" value="1"/>
</dbReference>
<dbReference type="EnsemblMetazoa" id="PPA15765.1">
    <property type="protein sequence ID" value="PPA15765.1"/>
    <property type="gene ID" value="WBGene00105319"/>
</dbReference>
<evidence type="ECO:0000313" key="5">
    <source>
        <dbReference type="Proteomes" id="UP000005239"/>
    </source>
</evidence>
<dbReference type="AlphaFoldDB" id="A0A2A6BD34"/>
<name>A0A2A6BD34_PRIPA</name>
<dbReference type="GO" id="GO:0005634">
    <property type="term" value="C:nucleus"/>
    <property type="evidence" value="ECO:0000318"/>
    <property type="project" value="GO_Central"/>
</dbReference>
<sequence length="1117" mass="127495">MVAAVPSLSQAKYKIFDSPFAHQLLNPLIDNYCSFCLRFPEEGKLLTCAGCHFSKYCNVECQKKGWAAHKLECRRLKKVFPNLPMTEVLFLSKIIDRVLFLSEKSDEFGWEKERTFEEDIEKDGPKMKHFEKILVKMTTFRAEEMVSREVFFEIFCKTSINSHSIHSNAGIEIGMALDLGISKYNHSCRPSCAMVFDGVRVFFRPLIPDVQVDDLDKSFISYIDVGRSRYRRRIDLKAKWYFDCECERCSDPDDNRLTALKCPKEGCEGMILTAEDEEPMDIACPECSAVLDESKVKEGQELMKRLPPSFDPKCPAETVQEFLDQATAVLHPSNVYLCFPKADRHVAYSLLNVVKSLIKTGKRKEAVIYSYEAMTILEVCLGLEHPYYLQSLALWTYLQNDSKKSDEELINLTRYGDNKPINISKLLEVTTPQLQQLAISKISMRLLLWSFLHFIAFASALIPREKLSSNSINPSSLNLSPDGKILGYVALDKRRVKNVFMWNLPDGRERQVTFENRDVIAFYWTGIKDFILFISDNDGDENTMMFKQNVSEKALPSNRTIVYQKKGVMANILANDVDKSYVLLAINDANPAYQNVYKFDLLTNKHTLVLKNKRFSMIFTDNAMRIRLLCEEQKDGSKVFYRVSPTNGTLNSDKDQFKKYVRVSAEDSSITKLVGFDESNKNLYWIWGEKSNLGKLITAPLEDFSKRRVLYSPTRAELDFIFTSPQHYTILAISEYYHRPEFVFVNDTISKDLGYLKNLRPNGSLQIISLTKDMETWLITYLSSENPNEVFLYNRSKKTAEFLLNLNPDLKGYSLSNQIGFDFKARDGLTIQAYLSLPPQIPLKSSSQVSKNDSELAKKGMIPMKTQKMVLLVHGGPQARDDYGFDKMNAFLTSRGYAVLQVNYRGSTGFGKTLTNAGNGEWSRKMHNDLIDAVEFVIAKGISNRSDVAIMGISYGGYATLVGLTFTPDFFACGVDIVGPVNLVTLMEELPPYWNDIQNIYKKPVMIMQGANDPRVKQNESEQFVSALKNHSIPFTYVLYPDEGHGFRRNPNSMAMFGLVEKFLHKCLGGDYQPFTSGQYNESAIVSSCLLQYVYAYIVQIEEEHYAMNIEQKGNKH</sequence>
<accession>A0A8R1UAC3</accession>
<proteinExistence type="predicted"/>
<organism evidence="4 5">
    <name type="scientific">Pristionchus pacificus</name>
    <name type="common">Parasitic nematode worm</name>
    <dbReference type="NCBI Taxonomy" id="54126"/>
    <lineage>
        <taxon>Eukaryota</taxon>
        <taxon>Metazoa</taxon>
        <taxon>Ecdysozoa</taxon>
        <taxon>Nematoda</taxon>
        <taxon>Chromadorea</taxon>
        <taxon>Rhabditida</taxon>
        <taxon>Rhabditina</taxon>
        <taxon>Diplogasteromorpha</taxon>
        <taxon>Diplogasteroidea</taxon>
        <taxon>Neodiplogasteridae</taxon>
        <taxon>Pristionchus</taxon>
    </lineage>
</organism>
<dbReference type="SUPFAM" id="SSF53474">
    <property type="entry name" value="alpha/beta-Hydrolases"/>
    <property type="match status" value="1"/>
</dbReference>
<dbReference type="InterPro" id="IPR002893">
    <property type="entry name" value="Znf_MYND"/>
</dbReference>
<dbReference type="InterPro" id="IPR001375">
    <property type="entry name" value="Peptidase_S9_cat"/>
</dbReference>
<keyword evidence="2" id="KW-0863">Zinc-finger</keyword>
<evidence type="ECO:0000256" key="1">
    <source>
        <dbReference type="ARBA" id="ARBA00022723"/>
    </source>
</evidence>
<keyword evidence="3" id="KW-0862">Zinc</keyword>
<dbReference type="PANTHER" id="PTHR12197">
    <property type="entry name" value="HISTONE-LYSINE N-METHYLTRANSFERASE SMYD"/>
    <property type="match status" value="1"/>
</dbReference>
<dbReference type="PROSITE" id="PS01360">
    <property type="entry name" value="ZF_MYND_1"/>
    <property type="match status" value="1"/>
</dbReference>